<sequence length="79" mass="9562">MEEKICAFCGKPIEGKAFRERALVARFKPALFHHHCGKKYFELTWRTHFRWYGLSQEDIPDFYRYIDESLKVAFEEVML</sequence>
<protein>
    <submittedName>
        <fullName evidence="1">Uncharacterized protein</fullName>
    </submittedName>
</protein>
<dbReference type="Proteomes" id="UP001461341">
    <property type="component" value="Chromosome"/>
</dbReference>
<name>A0ABZ2YCK2_9BACT</name>
<organism evidence="1 2">
    <name type="scientific">Thermatribacter velox</name>
    <dbReference type="NCBI Taxonomy" id="3039681"/>
    <lineage>
        <taxon>Bacteria</taxon>
        <taxon>Pseudomonadati</taxon>
        <taxon>Atribacterota</taxon>
        <taxon>Atribacteria</taxon>
        <taxon>Atribacterales</taxon>
        <taxon>Thermatribacteraceae</taxon>
        <taxon>Thermatribacter</taxon>
    </lineage>
</organism>
<keyword evidence="2" id="KW-1185">Reference proteome</keyword>
<evidence type="ECO:0000313" key="2">
    <source>
        <dbReference type="Proteomes" id="UP001461341"/>
    </source>
</evidence>
<reference evidence="1 2" key="1">
    <citation type="submission" date="2023-03" db="EMBL/GenBank/DDBJ databases">
        <title>Novel Species.</title>
        <authorList>
            <person name="Ma S."/>
        </authorList>
    </citation>
    <scope>NUCLEOTIDE SEQUENCE [LARGE SCALE GENOMIC DNA]</scope>
    <source>
        <strain evidence="1 2">B11</strain>
    </source>
</reference>
<accession>A0ABZ2YCK2</accession>
<gene>
    <name evidence="1" type="ORF">QBE54_07410</name>
</gene>
<proteinExistence type="predicted"/>
<dbReference type="EMBL" id="CP121689">
    <property type="protein sequence ID" value="WZL75415.1"/>
    <property type="molecule type" value="Genomic_DNA"/>
</dbReference>
<dbReference type="RefSeq" id="WP_369017562.1">
    <property type="nucleotide sequence ID" value="NZ_CP121689.1"/>
</dbReference>
<evidence type="ECO:0000313" key="1">
    <source>
        <dbReference type="EMBL" id="WZL75415.1"/>
    </source>
</evidence>